<feature type="region of interest" description="Disordered" evidence="1">
    <location>
        <begin position="76"/>
        <end position="98"/>
    </location>
</feature>
<accession>A0ABM1PPR8</accession>
<evidence type="ECO:0000313" key="2">
    <source>
        <dbReference type="Proteomes" id="UP000694904"/>
    </source>
</evidence>
<feature type="region of interest" description="Disordered" evidence="1">
    <location>
        <begin position="554"/>
        <end position="580"/>
    </location>
</feature>
<dbReference type="Proteomes" id="UP000694904">
    <property type="component" value="Chromosome 6"/>
</dbReference>
<feature type="compositionally biased region" description="Low complexity" evidence="1">
    <location>
        <begin position="449"/>
        <end position="472"/>
    </location>
</feature>
<organism evidence="2 3">
    <name type="scientific">Drosophila arizonae</name>
    <name type="common">Fruit fly</name>
    <dbReference type="NCBI Taxonomy" id="7263"/>
    <lineage>
        <taxon>Eukaryota</taxon>
        <taxon>Metazoa</taxon>
        <taxon>Ecdysozoa</taxon>
        <taxon>Arthropoda</taxon>
        <taxon>Hexapoda</taxon>
        <taxon>Insecta</taxon>
        <taxon>Pterygota</taxon>
        <taxon>Neoptera</taxon>
        <taxon>Endopterygota</taxon>
        <taxon>Diptera</taxon>
        <taxon>Brachycera</taxon>
        <taxon>Muscomorpha</taxon>
        <taxon>Ephydroidea</taxon>
        <taxon>Drosophilidae</taxon>
        <taxon>Drosophila</taxon>
    </lineage>
</organism>
<evidence type="ECO:0000256" key="1">
    <source>
        <dbReference type="SAM" id="MobiDB-lite"/>
    </source>
</evidence>
<feature type="region of interest" description="Disordered" evidence="1">
    <location>
        <begin position="265"/>
        <end position="318"/>
    </location>
</feature>
<feature type="compositionally biased region" description="Polar residues" evidence="1">
    <location>
        <begin position="473"/>
        <end position="482"/>
    </location>
</feature>
<evidence type="ECO:0000313" key="3">
    <source>
        <dbReference type="RefSeq" id="XP_017869204.1"/>
    </source>
</evidence>
<reference evidence="2" key="1">
    <citation type="journal article" date="1997" name="Nucleic Acids Res.">
        <title>tRNAscan-SE: a program for improved detection of transfer RNA genes in genomic sequence.</title>
        <authorList>
            <person name="Lowe T.M."/>
            <person name="Eddy S.R."/>
        </authorList>
    </citation>
    <scope>NUCLEOTIDE SEQUENCE [LARGE SCALE GENOMIC DNA]</scope>
</reference>
<proteinExistence type="predicted"/>
<gene>
    <name evidence="3" type="primary">LOC108617871</name>
</gene>
<keyword evidence="2" id="KW-1185">Reference proteome</keyword>
<reference evidence="3" key="3">
    <citation type="submission" date="2025-08" db="UniProtKB">
        <authorList>
            <consortium name="RefSeq"/>
        </authorList>
    </citation>
    <scope>IDENTIFICATION</scope>
    <source>
        <tissue evidence="3">Whole organism</tissue>
    </source>
</reference>
<feature type="region of interest" description="Disordered" evidence="1">
    <location>
        <begin position="448"/>
        <end position="482"/>
    </location>
</feature>
<dbReference type="GeneID" id="108617871"/>
<name>A0ABM1PPR8_DROAR</name>
<reference evidence="2" key="2">
    <citation type="journal article" date="2016" name="G3 (Bethesda)">
        <title>Genome Evolution in Three Species of Cactophilic Drosophila.</title>
        <authorList>
            <person name="Sanchez-Flores A."/>
            <person name="Penazola F."/>
            <person name="Carpinteyro-Ponce J."/>
            <person name="Nazario-Yepiz N."/>
            <person name="Abreu-Goodger C."/>
            <person name="Machado C.A."/>
            <person name="Markow T.A."/>
        </authorList>
    </citation>
    <scope>NUCLEOTIDE SEQUENCE [LARGE SCALE GENOMIC DNA]</scope>
</reference>
<protein>
    <submittedName>
        <fullName evidence="3">Uncharacterized protein LOC108617871</fullName>
    </submittedName>
</protein>
<dbReference type="RefSeq" id="XP_017869204.1">
    <property type="nucleotide sequence ID" value="XM_018013715.1"/>
</dbReference>
<sequence length="580" mass="65806">MHEMNYYSRLPCFSLTNIHSTTKEDEDYNVLSHSYRRYHQPNTATATAAGQEAMPVAVRESQYQAGQQQQQVRSVAQRSSNARLHQVHDARRGPSQTQTLPAGYACRKHPNANGGDSNQNLYLHNDLERRFYFEKPAVSKCNLHSRSFAKSLNELCLEPLSRPAPAPPPPPPPTTNMFADLPQEFPLTRSVSTTTDIYTVPTAIQLKRKQLRNMATNTRTDQRDEEEEQTAQLCGLKRGLRKTKDELFQEFCKRAGMRAKPKNIYYIPSEDPDDAPPLQEPQPQRRGYEESQKSHHKMHDEDDADGDDHGFRQFRSGPKKNEEHLYIVGDHAQLVMPRRVSMCVEPMLPAQQLRKLNSNMSLHMPQTEVWPWMAQPRLVSEHGQSRTLPRCFLRQTAGSQDSLGSLQSSYSASQLRFSQLMQQHQQQLHQQNRYLSTLTLPRAVDEAQIKPQSQQQHQQQPLPQPQAQPQTQSAVQWPSAIPSSPSNYANGYPMPQPHYAPAIAVPVSSSIAGSHPPKFQRAYAFDDAQRRASQASCAASEAFDLDEMERERRRSHASLFGGPGMPQTREQYDLINGTAV</sequence>